<gene>
    <name evidence="1" type="ORF">A1OE_1439</name>
</gene>
<organism evidence="1 2">
    <name type="scientific">Candidatus Endolissoclinum faulkneri L2</name>
    <dbReference type="NCBI Taxonomy" id="1193729"/>
    <lineage>
        <taxon>Bacteria</taxon>
        <taxon>Pseudomonadati</taxon>
        <taxon>Pseudomonadota</taxon>
        <taxon>Alphaproteobacteria</taxon>
        <taxon>Rhodospirillales</taxon>
        <taxon>Rhodospirillaceae</taxon>
        <taxon>Candidatus Endolissoclinum</taxon>
    </lineage>
</organism>
<proteinExistence type="predicted"/>
<dbReference type="KEGG" id="thal:A1OE_1439"/>
<protein>
    <submittedName>
        <fullName evidence="1">Uncharacterized protein</fullName>
    </submittedName>
</protein>
<keyword evidence="2" id="KW-1185">Reference proteome</keyword>
<name>K7Z632_9PROT</name>
<sequence length="70" mass="7659">MTAPFTNFGCLDIGTGLDLNQREQRSTSISSSCFKKRTAASQVANGVSYPFAERFAPRATIIIINSKFKP</sequence>
<evidence type="ECO:0000313" key="1">
    <source>
        <dbReference type="EMBL" id="AFX99608.1"/>
    </source>
</evidence>
<evidence type="ECO:0000313" key="2">
    <source>
        <dbReference type="Proteomes" id="UP000010077"/>
    </source>
</evidence>
<dbReference type="Proteomes" id="UP000010077">
    <property type="component" value="Chromosome"/>
</dbReference>
<reference evidence="1 2" key="1">
    <citation type="journal article" date="2012" name="Proc. Natl. Acad. Sci. U.S.A.">
        <title>Genome streamlining and chemical defense in a coral reef symbiosis.</title>
        <authorList>
            <person name="Kwan J.C."/>
            <person name="Donia M.S."/>
            <person name="Han A.W."/>
            <person name="Hirose E."/>
            <person name="Haygood M.G."/>
            <person name="Schmidt E.W."/>
        </authorList>
    </citation>
    <scope>NUCLEOTIDE SEQUENCE [LARGE SCALE GENOMIC DNA]</scope>
    <source>
        <strain evidence="1 2">L2</strain>
    </source>
</reference>
<dbReference type="AlphaFoldDB" id="K7Z632"/>
<dbReference type="EMBL" id="CP003539">
    <property type="protein sequence ID" value="AFX99608.1"/>
    <property type="molecule type" value="Genomic_DNA"/>
</dbReference>
<dbReference type="HOGENOM" id="CLU_2750212_0_0_5"/>
<accession>K7Z632</accession>